<dbReference type="EMBL" id="MIGB01000003">
    <property type="protein sequence ID" value="OSY43064.1"/>
    <property type="molecule type" value="Genomic_DNA"/>
</dbReference>
<reference evidence="3 4" key="1">
    <citation type="submission" date="2016-09" db="EMBL/GenBank/DDBJ databases">
        <title>Pseudonocardia autotrophica DSM535, a candidate organism with high potential of specific P450 cytochromes.</title>
        <authorList>
            <person name="Grumaz C."/>
            <person name="Vainshtein Y."/>
            <person name="Kirstahler P."/>
            <person name="Sohn K."/>
        </authorList>
    </citation>
    <scope>NUCLEOTIDE SEQUENCE [LARGE SCALE GENOMIC DNA]</scope>
    <source>
        <strain evidence="3 4">DSM 535</strain>
    </source>
</reference>
<evidence type="ECO:0000313" key="3">
    <source>
        <dbReference type="EMBL" id="OSY43064.1"/>
    </source>
</evidence>
<dbReference type="OrthoDB" id="3579816at2"/>
<evidence type="ECO:0000313" key="4">
    <source>
        <dbReference type="Proteomes" id="UP000194360"/>
    </source>
</evidence>
<dbReference type="STRING" id="2074.BG845_00668"/>
<evidence type="ECO:0000256" key="1">
    <source>
        <dbReference type="SAM" id="MobiDB-lite"/>
    </source>
</evidence>
<accession>A0A1Y2N6G8</accession>
<dbReference type="RefSeq" id="WP_125911441.1">
    <property type="nucleotide sequence ID" value="NZ_AP018920.1"/>
</dbReference>
<feature type="compositionally biased region" description="Basic and acidic residues" evidence="1">
    <location>
        <begin position="121"/>
        <end position="142"/>
    </location>
</feature>
<keyword evidence="2" id="KW-0472">Membrane</keyword>
<keyword evidence="4" id="KW-1185">Reference proteome</keyword>
<proteinExistence type="predicted"/>
<feature type="region of interest" description="Disordered" evidence="1">
    <location>
        <begin position="87"/>
        <end position="153"/>
    </location>
</feature>
<dbReference type="Proteomes" id="UP000194360">
    <property type="component" value="Unassembled WGS sequence"/>
</dbReference>
<dbReference type="AlphaFoldDB" id="A0A1Y2N6G8"/>
<name>A0A1Y2N6G8_PSEAH</name>
<keyword evidence="2" id="KW-0812">Transmembrane</keyword>
<keyword evidence="2" id="KW-1133">Transmembrane helix</keyword>
<protein>
    <submittedName>
        <fullName evidence="3">Uncharacterized protein</fullName>
    </submittedName>
</protein>
<evidence type="ECO:0000256" key="2">
    <source>
        <dbReference type="SAM" id="Phobius"/>
    </source>
</evidence>
<gene>
    <name evidence="3" type="ORF">BG845_00668</name>
</gene>
<sequence length="153" mass="15798">MGGRHRVHRVRRAPSRRACLDALPVVVAIAAVVAVVAVIVGSGALDRGTASLTQQASGAVPVAAAPRTAPVLELPATDAVATAAGDALRAAARQDRPAPGPVAGCDLDGPPRFDDPADPNRITDRDCGYRDDQGRERSRDPWIDAQLLDAAGN</sequence>
<comment type="caution">
    <text evidence="3">The sequence shown here is derived from an EMBL/GenBank/DDBJ whole genome shotgun (WGS) entry which is preliminary data.</text>
</comment>
<organism evidence="3 4">
    <name type="scientific">Pseudonocardia autotrophica</name>
    <name type="common">Amycolata autotrophica</name>
    <name type="synonym">Nocardia autotrophica</name>
    <dbReference type="NCBI Taxonomy" id="2074"/>
    <lineage>
        <taxon>Bacteria</taxon>
        <taxon>Bacillati</taxon>
        <taxon>Actinomycetota</taxon>
        <taxon>Actinomycetes</taxon>
        <taxon>Pseudonocardiales</taxon>
        <taxon>Pseudonocardiaceae</taxon>
        <taxon>Pseudonocardia</taxon>
    </lineage>
</organism>
<feature type="transmembrane region" description="Helical" evidence="2">
    <location>
        <begin position="20"/>
        <end position="45"/>
    </location>
</feature>